<comment type="similarity">
    <text evidence="2">Belongs to the glycosyl hydrolase 33 family.</text>
</comment>
<dbReference type="KEGG" id="amob:HG15A2_21120"/>
<evidence type="ECO:0000259" key="5">
    <source>
        <dbReference type="Pfam" id="PF13088"/>
    </source>
</evidence>
<dbReference type="EMBL" id="CP036263">
    <property type="protein sequence ID" value="QDS98827.1"/>
    <property type="molecule type" value="Genomic_DNA"/>
</dbReference>
<comment type="catalytic activity">
    <reaction evidence="1">
        <text>Hydrolysis of alpha-(2-&gt;3)-, alpha-(2-&gt;6)-, alpha-(2-&gt;8)- glycosidic linkages of terminal sialic acid residues in oligosaccharides, glycoproteins, glycolipids, colominic acid and synthetic substrates.</text>
        <dbReference type="EC" id="3.2.1.18"/>
    </reaction>
</comment>
<dbReference type="PANTHER" id="PTHR10628:SF30">
    <property type="entry name" value="EXO-ALPHA-SIALIDASE"/>
    <property type="match status" value="1"/>
</dbReference>
<dbReference type="GO" id="GO:0016020">
    <property type="term" value="C:membrane"/>
    <property type="evidence" value="ECO:0007669"/>
    <property type="project" value="TreeGrafter"/>
</dbReference>
<dbReference type="Proteomes" id="UP000319852">
    <property type="component" value="Chromosome"/>
</dbReference>
<keyword evidence="6" id="KW-0326">Glycosidase</keyword>
<evidence type="ECO:0000256" key="1">
    <source>
        <dbReference type="ARBA" id="ARBA00000427"/>
    </source>
</evidence>
<dbReference type="Gene3D" id="2.120.10.10">
    <property type="match status" value="1"/>
</dbReference>
<reference evidence="6 7" key="1">
    <citation type="submission" date="2019-02" db="EMBL/GenBank/DDBJ databases">
        <title>Deep-cultivation of Planctomycetes and their phenomic and genomic characterization uncovers novel biology.</title>
        <authorList>
            <person name="Wiegand S."/>
            <person name="Jogler M."/>
            <person name="Boedeker C."/>
            <person name="Pinto D."/>
            <person name="Vollmers J."/>
            <person name="Rivas-Marin E."/>
            <person name="Kohn T."/>
            <person name="Peeters S.H."/>
            <person name="Heuer A."/>
            <person name="Rast P."/>
            <person name="Oberbeckmann S."/>
            <person name="Bunk B."/>
            <person name="Jeske O."/>
            <person name="Meyerdierks A."/>
            <person name="Storesund J.E."/>
            <person name="Kallscheuer N."/>
            <person name="Luecker S."/>
            <person name="Lage O.M."/>
            <person name="Pohl T."/>
            <person name="Merkel B.J."/>
            <person name="Hornburger P."/>
            <person name="Mueller R.-W."/>
            <person name="Bruemmer F."/>
            <person name="Labrenz M."/>
            <person name="Spormann A.M."/>
            <person name="Op den Camp H."/>
            <person name="Overmann J."/>
            <person name="Amann R."/>
            <person name="Jetten M.S.M."/>
            <person name="Mascher T."/>
            <person name="Medema M.H."/>
            <person name="Devos D.P."/>
            <person name="Kaster A.-K."/>
            <person name="Ovreas L."/>
            <person name="Rohde M."/>
            <person name="Galperin M.Y."/>
            <person name="Jogler C."/>
        </authorList>
    </citation>
    <scope>NUCLEOTIDE SEQUENCE [LARGE SCALE GENOMIC DNA]</scope>
    <source>
        <strain evidence="6 7">HG15A2</strain>
    </source>
</reference>
<evidence type="ECO:0000256" key="2">
    <source>
        <dbReference type="ARBA" id="ARBA00009348"/>
    </source>
</evidence>
<evidence type="ECO:0000256" key="4">
    <source>
        <dbReference type="SAM" id="SignalP"/>
    </source>
</evidence>
<dbReference type="GO" id="GO:0009313">
    <property type="term" value="P:oligosaccharide catabolic process"/>
    <property type="evidence" value="ECO:0007669"/>
    <property type="project" value="TreeGrafter"/>
</dbReference>
<proteinExistence type="inferred from homology"/>
<dbReference type="Pfam" id="PF13088">
    <property type="entry name" value="BNR_2"/>
    <property type="match status" value="1"/>
</dbReference>
<evidence type="ECO:0000313" key="7">
    <source>
        <dbReference type="Proteomes" id="UP000319852"/>
    </source>
</evidence>
<dbReference type="EC" id="3.2.1.18" evidence="3"/>
<dbReference type="InterPro" id="IPR011040">
    <property type="entry name" value="Sialidase"/>
</dbReference>
<feature type="domain" description="Sialidase" evidence="5">
    <location>
        <begin position="72"/>
        <end position="365"/>
    </location>
</feature>
<dbReference type="SUPFAM" id="SSF50939">
    <property type="entry name" value="Sialidases"/>
    <property type="match status" value="1"/>
</dbReference>
<accession>A0A517MVK1</accession>
<dbReference type="AlphaFoldDB" id="A0A517MVK1"/>
<gene>
    <name evidence="6" type="primary">nedA_6</name>
    <name evidence="6" type="ORF">HG15A2_21120</name>
</gene>
<keyword evidence="7" id="KW-1185">Reference proteome</keyword>
<feature type="chain" id="PRO_5021947483" description="exo-alpha-sialidase" evidence="4">
    <location>
        <begin position="36"/>
        <end position="398"/>
    </location>
</feature>
<organism evidence="6 7">
    <name type="scientific">Adhaeretor mobilis</name>
    <dbReference type="NCBI Taxonomy" id="1930276"/>
    <lineage>
        <taxon>Bacteria</taxon>
        <taxon>Pseudomonadati</taxon>
        <taxon>Planctomycetota</taxon>
        <taxon>Planctomycetia</taxon>
        <taxon>Pirellulales</taxon>
        <taxon>Lacipirellulaceae</taxon>
        <taxon>Adhaeretor</taxon>
    </lineage>
</organism>
<dbReference type="PANTHER" id="PTHR10628">
    <property type="entry name" value="SIALIDASE"/>
    <property type="match status" value="1"/>
</dbReference>
<feature type="signal peptide" evidence="4">
    <location>
        <begin position="1"/>
        <end position="35"/>
    </location>
</feature>
<evidence type="ECO:0000256" key="3">
    <source>
        <dbReference type="ARBA" id="ARBA00012733"/>
    </source>
</evidence>
<dbReference type="InterPro" id="IPR036278">
    <property type="entry name" value="Sialidase_sf"/>
</dbReference>
<sequence length="398" mass="43525" precursor="true">MINPELLQTERGKCFARLLPMLVGCLFVANGTAHADSVVMLKRSPVEIVYDSETQNTYETFRIPALVETSDGKLLAFAEGRVESARDDAVTHVLLRTSADLGNSWSELAVVQADGDRTIGNPAPVVDCDTGVIWLFFCKDNREIWLTSSTDNGSTWKEPVNMTQELTRPEHGGFIATGPGHGIQLTHGNRAGRLLVTAYGHQNATATNTAGSKSFSLFSDDHGETWQVGESTQEQAPGLPDGNECMPVELGDGTIYLAIRNNMVNAGRAFARSDDGGTTWDVVQLESSLPAPVCQASILKRNTPDGQTECFYAAPARQATSRKDKSARQKLSLWRSRDDCRHWSKVGVIDRGPSSYSDLAVLNNNELGCLYSAGETKYFGQIRFVRLQIKSSNEDKSQ</sequence>
<dbReference type="CDD" id="cd15482">
    <property type="entry name" value="Sialidase_non-viral"/>
    <property type="match status" value="1"/>
</dbReference>
<evidence type="ECO:0000313" key="6">
    <source>
        <dbReference type="EMBL" id="QDS98827.1"/>
    </source>
</evidence>
<keyword evidence="4" id="KW-0732">Signal</keyword>
<dbReference type="GO" id="GO:0005737">
    <property type="term" value="C:cytoplasm"/>
    <property type="evidence" value="ECO:0007669"/>
    <property type="project" value="TreeGrafter"/>
</dbReference>
<name>A0A517MVK1_9BACT</name>
<dbReference type="GO" id="GO:0004308">
    <property type="term" value="F:exo-alpha-sialidase activity"/>
    <property type="evidence" value="ECO:0007669"/>
    <property type="project" value="UniProtKB-EC"/>
</dbReference>
<keyword evidence="6" id="KW-0378">Hydrolase</keyword>
<dbReference type="InterPro" id="IPR026856">
    <property type="entry name" value="Sialidase_fam"/>
</dbReference>
<protein>
    <recommendedName>
        <fullName evidence="3">exo-alpha-sialidase</fullName>
        <ecNumber evidence="3">3.2.1.18</ecNumber>
    </recommendedName>
</protein>
<dbReference type="GO" id="GO:0006689">
    <property type="term" value="P:ganglioside catabolic process"/>
    <property type="evidence" value="ECO:0007669"/>
    <property type="project" value="TreeGrafter"/>
</dbReference>